<feature type="transmembrane region" description="Helical" evidence="6">
    <location>
        <begin position="238"/>
        <end position="261"/>
    </location>
</feature>
<evidence type="ECO:0000256" key="2">
    <source>
        <dbReference type="ARBA" id="ARBA00022692"/>
    </source>
</evidence>
<keyword evidence="8" id="KW-1185">Reference proteome</keyword>
<keyword evidence="2 6" id="KW-0812">Transmembrane</keyword>
<evidence type="ECO:0000256" key="4">
    <source>
        <dbReference type="ARBA" id="ARBA00023136"/>
    </source>
</evidence>
<keyword evidence="4 6" id="KW-0472">Membrane</keyword>
<evidence type="ECO:0000313" key="8">
    <source>
        <dbReference type="Proteomes" id="UP000503462"/>
    </source>
</evidence>
<dbReference type="EMBL" id="CP051142">
    <property type="protein sequence ID" value="QIX01117.1"/>
    <property type="molecule type" value="Genomic_DNA"/>
</dbReference>
<dbReference type="AlphaFoldDB" id="A0A6H0Y2A0"/>
<feature type="transmembrane region" description="Helical" evidence="6">
    <location>
        <begin position="97"/>
        <end position="115"/>
    </location>
</feature>
<feature type="region of interest" description="Disordered" evidence="5">
    <location>
        <begin position="409"/>
        <end position="519"/>
    </location>
</feature>
<feature type="transmembrane region" description="Helical" evidence="6">
    <location>
        <begin position="64"/>
        <end position="85"/>
    </location>
</feature>
<accession>A0A6H0Y2A0</accession>
<organism evidence="7 8">
    <name type="scientific">Peltaster fructicola</name>
    <dbReference type="NCBI Taxonomy" id="286661"/>
    <lineage>
        <taxon>Eukaryota</taxon>
        <taxon>Fungi</taxon>
        <taxon>Dikarya</taxon>
        <taxon>Ascomycota</taxon>
        <taxon>Pezizomycotina</taxon>
        <taxon>Dothideomycetes</taxon>
        <taxon>Dothideomycetes incertae sedis</taxon>
        <taxon>Peltaster</taxon>
    </lineage>
</organism>
<evidence type="ECO:0000313" key="7">
    <source>
        <dbReference type="EMBL" id="QIX01117.1"/>
    </source>
</evidence>
<feature type="compositionally biased region" description="Basic and acidic residues" evidence="5">
    <location>
        <begin position="507"/>
        <end position="519"/>
    </location>
</feature>
<dbReference type="Pfam" id="PF03619">
    <property type="entry name" value="Solute_trans_a"/>
    <property type="match status" value="1"/>
</dbReference>
<keyword evidence="3 6" id="KW-1133">Transmembrane helix</keyword>
<dbReference type="Proteomes" id="UP000503462">
    <property type="component" value="Chromosome 4"/>
</dbReference>
<evidence type="ECO:0000256" key="3">
    <source>
        <dbReference type="ARBA" id="ARBA00022989"/>
    </source>
</evidence>
<reference evidence="7 8" key="1">
    <citation type="journal article" date="2016" name="Sci. Rep.">
        <title>Peltaster fructicola genome reveals evolution from an invasive phytopathogen to an ectophytic parasite.</title>
        <authorList>
            <person name="Xu C."/>
            <person name="Chen H."/>
            <person name="Gleason M.L."/>
            <person name="Xu J.R."/>
            <person name="Liu H."/>
            <person name="Zhang R."/>
            <person name="Sun G."/>
        </authorList>
    </citation>
    <scope>NUCLEOTIDE SEQUENCE [LARGE SCALE GENOMIC DNA]</scope>
    <source>
        <strain evidence="7 8">LNHT1506</strain>
    </source>
</reference>
<feature type="transmembrane region" description="Helical" evidence="6">
    <location>
        <begin position="281"/>
        <end position="305"/>
    </location>
</feature>
<dbReference type="InterPro" id="IPR005178">
    <property type="entry name" value="Ostalpha/TMEM184C"/>
</dbReference>
<name>A0A6H0Y2A0_9PEZI</name>
<comment type="subcellular location">
    <subcellularLocation>
        <location evidence="1">Membrane</location>
        <topology evidence="1">Multi-pass membrane protein</topology>
    </subcellularLocation>
</comment>
<dbReference type="SMART" id="SM01417">
    <property type="entry name" value="Solute_trans_a"/>
    <property type="match status" value="1"/>
</dbReference>
<dbReference type="PANTHER" id="PTHR23423">
    <property type="entry name" value="ORGANIC SOLUTE TRANSPORTER-RELATED"/>
    <property type="match status" value="1"/>
</dbReference>
<evidence type="ECO:0000256" key="6">
    <source>
        <dbReference type="SAM" id="Phobius"/>
    </source>
</evidence>
<feature type="transmembrane region" description="Helical" evidence="6">
    <location>
        <begin position="32"/>
        <end position="52"/>
    </location>
</feature>
<evidence type="ECO:0000256" key="5">
    <source>
        <dbReference type="SAM" id="MobiDB-lite"/>
    </source>
</evidence>
<evidence type="ECO:0008006" key="9">
    <source>
        <dbReference type="Google" id="ProtNLM"/>
    </source>
</evidence>
<feature type="transmembrane region" description="Helical" evidence="6">
    <location>
        <begin position="204"/>
        <end position="226"/>
    </location>
</feature>
<proteinExistence type="predicted"/>
<protein>
    <recommendedName>
        <fullName evidence="9">DUF300-domain-containing protein</fullName>
    </recommendedName>
</protein>
<dbReference type="OrthoDB" id="5348404at2759"/>
<dbReference type="GO" id="GO:0016020">
    <property type="term" value="C:membrane"/>
    <property type="evidence" value="ECO:0007669"/>
    <property type="project" value="UniProtKB-SubCell"/>
</dbReference>
<feature type="transmembrane region" description="Helical" evidence="6">
    <location>
        <begin position="159"/>
        <end position="184"/>
    </location>
</feature>
<sequence length="519" mass="59541">MTVCPADNTTLFVNETPLWDNGQTFHTLGLEIALGFGGLATIISLILVFFHGTHYSRPYEQKHIIRILMMIPVYAVISFLSFYFYKHAVYYQVIRDCYEAFAIASFFTLLCHYIAPDLHQQKNYFRTIHAKNWFWSVFGLQYLTGGQNKGPLRRPRSGLTWFNVVWIGVFQYCLVRVACTLAALFTQLTGRYCEHSINPAYGHFWVQVLTAVSVTIAMFCLIQFYIQTKDDLKEHSPFLKVICIKLVIFFSFWQQLVISFLASQYGPLKPSDKLNAPDIYIGIPTVLIDFEMFFFAIMHIFAFSWRPYSLRGQQKIAEPGSIWDVEPPKYQGGFLGIKAYFDAANPWDIIKASARGFRWLFVGYRHRTKDESYQNVNKVDDYMGPVHTTSQDTGTELVAAEYPKGAPNYSVFEDDRRGLLQDPSGFGREPTRVPSPYQTYDASPDPAEFDLSNPSAFRPGTGKETDYEPGVTAYQGHPALRANAPPEQHVHDPNWNMFGGAQQREQTYGHEDQDYPRRI</sequence>
<evidence type="ECO:0000256" key="1">
    <source>
        <dbReference type="ARBA" id="ARBA00004141"/>
    </source>
</evidence>
<gene>
    <name evidence="7" type="ORF">AMS68_006634</name>
</gene>